<dbReference type="SMART" id="SM01358">
    <property type="entry name" value="HBM"/>
    <property type="match status" value="1"/>
</dbReference>
<evidence type="ECO:0000256" key="4">
    <source>
        <dbReference type="ARBA" id="ARBA00029447"/>
    </source>
</evidence>
<evidence type="ECO:0000256" key="6">
    <source>
        <dbReference type="SAM" id="MobiDB-lite"/>
    </source>
</evidence>
<keyword evidence="13" id="KW-1185">Reference proteome</keyword>
<dbReference type="EMBL" id="WWEU01000002">
    <property type="protein sequence ID" value="MYM59297.1"/>
    <property type="molecule type" value="Genomic_DNA"/>
</dbReference>
<keyword evidence="7" id="KW-0812">Transmembrane</keyword>
<dbReference type="SUPFAM" id="SSF58104">
    <property type="entry name" value="Methyl-accepting chemotaxis protein (MCP) signaling domain"/>
    <property type="match status" value="1"/>
</dbReference>
<keyword evidence="3 5" id="KW-0807">Transducer</keyword>
<evidence type="ECO:0000313" key="13">
    <source>
        <dbReference type="Proteomes" id="UP000478571"/>
    </source>
</evidence>
<dbReference type="CDD" id="cd06225">
    <property type="entry name" value="HAMP"/>
    <property type="match status" value="1"/>
</dbReference>
<keyword evidence="7" id="KW-0472">Membrane</keyword>
<feature type="region of interest" description="Disordered" evidence="6">
    <location>
        <begin position="608"/>
        <end position="628"/>
    </location>
</feature>
<dbReference type="PROSITE" id="PS51753">
    <property type="entry name" value="HBM"/>
    <property type="match status" value="1"/>
</dbReference>
<dbReference type="PANTHER" id="PTHR32089:SF120">
    <property type="entry name" value="METHYL-ACCEPTING CHEMOTAXIS PROTEIN TLPQ"/>
    <property type="match status" value="1"/>
</dbReference>
<dbReference type="Gene3D" id="1.20.1440.210">
    <property type="match status" value="1"/>
</dbReference>
<keyword evidence="2" id="KW-1003">Cell membrane</keyword>
<comment type="similarity">
    <text evidence="4">Belongs to the methyl-accepting chemotaxis (MCP) protein family.</text>
</comment>
<reference evidence="12 13" key="1">
    <citation type="submission" date="2020-01" db="EMBL/GenBank/DDBJ databases">
        <title>Draft Genome Sequence of Vibrio sp. strain OCN044, Isolated from a Healthy Coral at Palmyra Atoll.</title>
        <authorList>
            <person name="Videau P."/>
            <person name="Loughran R."/>
            <person name="Esquivel A."/>
            <person name="Deadmond M."/>
            <person name="Paddock B.E."/>
            <person name="Saw J.H."/>
            <person name="Ushijima B."/>
        </authorList>
    </citation>
    <scope>NUCLEOTIDE SEQUENCE [LARGE SCALE GENOMIC DNA]</scope>
    <source>
        <strain evidence="12 13">OCN044</strain>
    </source>
</reference>
<proteinExistence type="inferred from homology"/>
<organism evidence="12 13">
    <name type="scientific">Vibrio tetraodonis subsp. pristinus</name>
    <dbReference type="NCBI Taxonomy" id="2695891"/>
    <lineage>
        <taxon>Bacteria</taxon>
        <taxon>Pseudomonadati</taxon>
        <taxon>Pseudomonadota</taxon>
        <taxon>Gammaproteobacteria</taxon>
        <taxon>Vibrionales</taxon>
        <taxon>Vibrionaceae</taxon>
        <taxon>Vibrio</taxon>
    </lineage>
</organism>
<keyword evidence="7" id="KW-1133">Transmembrane helix</keyword>
<feature type="domain" description="HBM" evidence="11">
    <location>
        <begin position="40"/>
        <end position="287"/>
    </location>
</feature>
<dbReference type="PROSITE" id="PS50885">
    <property type="entry name" value="HAMP"/>
    <property type="match status" value="1"/>
</dbReference>
<name>A0A6L8LTA2_9VIBR</name>
<evidence type="ECO:0000313" key="12">
    <source>
        <dbReference type="EMBL" id="MYM59297.1"/>
    </source>
</evidence>
<evidence type="ECO:0000259" key="10">
    <source>
        <dbReference type="PROSITE" id="PS50885"/>
    </source>
</evidence>
<feature type="domain" description="HAMP" evidence="10">
    <location>
        <begin position="314"/>
        <end position="366"/>
    </location>
</feature>
<feature type="domain" description="T-SNARE coiled-coil homology" evidence="9">
    <location>
        <begin position="558"/>
        <end position="620"/>
    </location>
</feature>
<dbReference type="RefSeq" id="WP_160928898.1">
    <property type="nucleotide sequence ID" value="NZ_WWEU01000002.1"/>
</dbReference>
<evidence type="ECO:0000256" key="5">
    <source>
        <dbReference type="PROSITE-ProRule" id="PRU00284"/>
    </source>
</evidence>
<dbReference type="PROSITE" id="PS50111">
    <property type="entry name" value="CHEMOTAXIS_TRANSDUC_2"/>
    <property type="match status" value="1"/>
</dbReference>
<feature type="compositionally biased region" description="Low complexity" evidence="6">
    <location>
        <begin position="610"/>
        <end position="624"/>
    </location>
</feature>
<feature type="transmembrane region" description="Helical" evidence="7">
    <location>
        <begin position="290"/>
        <end position="312"/>
    </location>
</feature>
<evidence type="ECO:0000256" key="3">
    <source>
        <dbReference type="ARBA" id="ARBA00023224"/>
    </source>
</evidence>
<comment type="caution">
    <text evidence="12">The sequence shown here is derived from an EMBL/GenBank/DDBJ whole genome shotgun (WGS) entry which is preliminary data.</text>
</comment>
<evidence type="ECO:0000256" key="2">
    <source>
        <dbReference type="ARBA" id="ARBA00022519"/>
    </source>
</evidence>
<feature type="domain" description="Methyl-accepting transducer" evidence="8">
    <location>
        <begin position="371"/>
        <end position="607"/>
    </location>
</feature>
<dbReference type="InterPro" id="IPR000727">
    <property type="entry name" value="T_SNARE_dom"/>
</dbReference>
<dbReference type="Gene3D" id="1.10.287.950">
    <property type="entry name" value="Methyl-accepting chemotaxis protein"/>
    <property type="match status" value="1"/>
</dbReference>
<dbReference type="InterPro" id="IPR032255">
    <property type="entry name" value="HBM"/>
</dbReference>
<dbReference type="Pfam" id="PF00672">
    <property type="entry name" value="HAMP"/>
    <property type="match status" value="1"/>
</dbReference>
<dbReference type="SMART" id="SM00283">
    <property type="entry name" value="MA"/>
    <property type="match status" value="1"/>
</dbReference>
<evidence type="ECO:0000259" key="8">
    <source>
        <dbReference type="PROSITE" id="PS50111"/>
    </source>
</evidence>
<dbReference type="Proteomes" id="UP000478571">
    <property type="component" value="Unassembled WGS sequence"/>
</dbReference>
<gene>
    <name evidence="12" type="ORF">GTG28_08675</name>
</gene>
<sequence>MQFLYNLKMGFKLSGAFGLLVIMTAVVTLNGMMGMSRFNSEVEIADDFNRIVKYTGEIRIAEKNLALRNDEAYAGEIKDLISKSNALAGDLQGRVSEAKVKDLLNEVVDSLNAYQAALDQYVSQRRQQAKAGEDMRKYARQVDEIVANIRIIEKQEVEQLFEFNAPPEEILTSIKIADDANRMIKWMLEARRAEKNFILSGDEQSIKNVRDTLSDMYLLMKSFPEDTPKLKDLESAILLYQQAFDNYLSVNKQSVETNKLMLTEARDVENLTSEARKIGKAMLKDFEENLGVTNLLIALVAILLGVGVSMLMTRLTVPPLKSAVEASQRIASGDLGVVIEVNRNDEIGELLRAIATMTEQLRDMIGNLSTNIESIANSSEDLSSLTTKTSEGVGQQKQDIDQVATAMTQMSSSAHEVAQKANTTSDAANLANSQTVKGNELISTTVDGMNQLAVAIGQSQEVIQRVKGDSENIATILDVIKNISDQTNLLALNAAIEAARAGEHGRGFAVVADEVRSLAQKTQESTVEIEKMIEVLKSGAESAVAEMVKSKKQVDGMVEQTEQVKESLSSISNEVSTITEMNAQIAQAVNEQGEVAEDVSQRMNTISDVADQTSSASDQTSESSRNLARVGEELKRLSSFFKM</sequence>
<dbReference type="Pfam" id="PF00015">
    <property type="entry name" value="MCPsignal"/>
    <property type="match status" value="1"/>
</dbReference>
<feature type="transmembrane region" description="Helical" evidence="7">
    <location>
        <begin position="13"/>
        <end position="32"/>
    </location>
</feature>
<dbReference type="PROSITE" id="PS50192">
    <property type="entry name" value="T_SNARE"/>
    <property type="match status" value="1"/>
</dbReference>
<dbReference type="CDD" id="cd11386">
    <property type="entry name" value="MCP_signal"/>
    <property type="match status" value="1"/>
</dbReference>
<accession>A0A6L8LTA2</accession>
<dbReference type="SMART" id="SM00304">
    <property type="entry name" value="HAMP"/>
    <property type="match status" value="1"/>
</dbReference>
<dbReference type="InterPro" id="IPR003660">
    <property type="entry name" value="HAMP_dom"/>
</dbReference>
<dbReference type="GO" id="GO:0007165">
    <property type="term" value="P:signal transduction"/>
    <property type="evidence" value="ECO:0007669"/>
    <property type="project" value="UniProtKB-KW"/>
</dbReference>
<dbReference type="FunFam" id="1.10.287.950:FF:000001">
    <property type="entry name" value="Methyl-accepting chemotaxis sensory transducer"/>
    <property type="match status" value="1"/>
</dbReference>
<evidence type="ECO:0000256" key="7">
    <source>
        <dbReference type="SAM" id="Phobius"/>
    </source>
</evidence>
<dbReference type="AlphaFoldDB" id="A0A6L8LTA2"/>
<comment type="subcellular location">
    <subcellularLocation>
        <location evidence="1">Cell inner membrane</location>
        <topology evidence="1">Multi-pass membrane protein</topology>
    </subcellularLocation>
</comment>
<evidence type="ECO:0000256" key="1">
    <source>
        <dbReference type="ARBA" id="ARBA00004429"/>
    </source>
</evidence>
<dbReference type="GO" id="GO:0005886">
    <property type="term" value="C:plasma membrane"/>
    <property type="evidence" value="ECO:0007669"/>
    <property type="project" value="UniProtKB-SubCell"/>
</dbReference>
<evidence type="ECO:0000259" key="11">
    <source>
        <dbReference type="PROSITE" id="PS51753"/>
    </source>
</evidence>
<dbReference type="GO" id="GO:0006935">
    <property type="term" value="P:chemotaxis"/>
    <property type="evidence" value="ECO:0007669"/>
    <property type="project" value="UniProtKB-ARBA"/>
</dbReference>
<protein>
    <submittedName>
        <fullName evidence="12">HAMP domain-containing protein</fullName>
    </submittedName>
</protein>
<evidence type="ECO:0000259" key="9">
    <source>
        <dbReference type="PROSITE" id="PS50192"/>
    </source>
</evidence>
<dbReference type="PANTHER" id="PTHR32089">
    <property type="entry name" value="METHYL-ACCEPTING CHEMOTAXIS PROTEIN MCPB"/>
    <property type="match status" value="1"/>
</dbReference>
<dbReference type="InterPro" id="IPR004089">
    <property type="entry name" value="MCPsignal_dom"/>
</dbReference>
<keyword evidence="2" id="KW-0997">Cell inner membrane</keyword>